<sequence length="525" mass="56387">MTSALDKPENEPTPKEEAQVEISLNESNAGNADMEKYQRTQMAKAGKSASSVESGEFSIQNNLEEFQAKLSNTLDMENVTSKLAENISKVGGALGTQGDTEDACPRCVTDWAAGHRGGTLDYGGDSCSKCEDQSITEGKGATKHSREQAGSEYAADSSAGGKNGTQGNLANRDHAEAPDIVSSRKAVTEPSVHDFAMRNKDAEIVSVTELDVATLTDSDAAIVSASDPDVTMRTVSDTDTALNPVSSSLKCRKCHSQPAIDICGVHTIGSAQRMEASAFALTPHGFTGEIQGFSVAPLYPVLQASPGMQMYSVSPSGPFQPRTAAFSCSFMPMPSAMRTLVGTTSTPLQLFGPTPPPYLTQGPWQIQMNNMPPTMQPQLHVNQWLPNSVQALSGFQMHNVVEGTQRLPSVAVVTASGAIFRMQLHGDSSYMLQPSIMTAPPLQLPVRRDQRPPARPEGNRRDMLHFAPMRYPDNAASPSFCDGGKLDALKRACVTPTQHSERLRVCGRTGTRRGNAGVTRRNERR</sequence>
<dbReference type="AlphaFoldDB" id="A0A9J6E3W5"/>
<reference evidence="2" key="1">
    <citation type="journal article" date="2020" name="Cell">
        <title>Large-Scale Comparative Analyses of Tick Genomes Elucidate Their Genetic Diversity and Vector Capacities.</title>
        <authorList>
            <consortium name="Tick Genome and Microbiome Consortium (TIGMIC)"/>
            <person name="Jia N."/>
            <person name="Wang J."/>
            <person name="Shi W."/>
            <person name="Du L."/>
            <person name="Sun Y."/>
            <person name="Zhan W."/>
            <person name="Jiang J.F."/>
            <person name="Wang Q."/>
            <person name="Zhang B."/>
            <person name="Ji P."/>
            <person name="Bell-Sakyi L."/>
            <person name="Cui X.M."/>
            <person name="Yuan T.T."/>
            <person name="Jiang B.G."/>
            <person name="Yang W.F."/>
            <person name="Lam T.T."/>
            <person name="Chang Q.C."/>
            <person name="Ding S.J."/>
            <person name="Wang X.J."/>
            <person name="Zhu J.G."/>
            <person name="Ruan X.D."/>
            <person name="Zhao L."/>
            <person name="Wei J.T."/>
            <person name="Ye R.Z."/>
            <person name="Que T.C."/>
            <person name="Du C.H."/>
            <person name="Zhou Y.H."/>
            <person name="Cheng J.X."/>
            <person name="Dai P.F."/>
            <person name="Guo W.B."/>
            <person name="Han X.H."/>
            <person name="Huang E.J."/>
            <person name="Li L.F."/>
            <person name="Wei W."/>
            <person name="Gao Y.C."/>
            <person name="Liu J.Z."/>
            <person name="Shao H.Z."/>
            <person name="Wang X."/>
            <person name="Wang C.C."/>
            <person name="Yang T.C."/>
            <person name="Huo Q.B."/>
            <person name="Li W."/>
            <person name="Chen H.Y."/>
            <person name="Chen S.E."/>
            <person name="Zhou L.G."/>
            <person name="Ni X.B."/>
            <person name="Tian J.H."/>
            <person name="Sheng Y."/>
            <person name="Liu T."/>
            <person name="Pan Y.S."/>
            <person name="Xia L.Y."/>
            <person name="Li J."/>
            <person name="Zhao F."/>
            <person name="Cao W.C."/>
        </authorList>
    </citation>
    <scope>NUCLEOTIDE SEQUENCE</scope>
    <source>
        <strain evidence="2">Rmic-2018</strain>
    </source>
</reference>
<keyword evidence="3" id="KW-1185">Reference proteome</keyword>
<reference evidence="2" key="2">
    <citation type="submission" date="2021-09" db="EMBL/GenBank/DDBJ databases">
        <authorList>
            <person name="Jia N."/>
            <person name="Wang J."/>
            <person name="Shi W."/>
            <person name="Du L."/>
            <person name="Sun Y."/>
            <person name="Zhan W."/>
            <person name="Jiang J."/>
            <person name="Wang Q."/>
            <person name="Zhang B."/>
            <person name="Ji P."/>
            <person name="Sakyi L.B."/>
            <person name="Cui X."/>
            <person name="Yuan T."/>
            <person name="Jiang B."/>
            <person name="Yang W."/>
            <person name="Lam T.T.-Y."/>
            <person name="Chang Q."/>
            <person name="Ding S."/>
            <person name="Wang X."/>
            <person name="Zhu J."/>
            <person name="Ruan X."/>
            <person name="Zhao L."/>
            <person name="Wei J."/>
            <person name="Que T."/>
            <person name="Du C."/>
            <person name="Cheng J."/>
            <person name="Dai P."/>
            <person name="Han X."/>
            <person name="Huang E."/>
            <person name="Gao Y."/>
            <person name="Liu J."/>
            <person name="Shao H."/>
            <person name="Ye R."/>
            <person name="Li L."/>
            <person name="Wei W."/>
            <person name="Wang X."/>
            <person name="Wang C."/>
            <person name="Huo Q."/>
            <person name="Li W."/>
            <person name="Guo W."/>
            <person name="Chen H."/>
            <person name="Chen S."/>
            <person name="Zhou L."/>
            <person name="Zhou L."/>
            <person name="Ni X."/>
            <person name="Tian J."/>
            <person name="Zhou Y."/>
            <person name="Sheng Y."/>
            <person name="Liu T."/>
            <person name="Pan Y."/>
            <person name="Xia L."/>
            <person name="Li J."/>
            <person name="Zhao F."/>
            <person name="Cao W."/>
        </authorList>
    </citation>
    <scope>NUCLEOTIDE SEQUENCE</scope>
    <source>
        <strain evidence="2">Rmic-2018</strain>
        <tissue evidence="2">Larvae</tissue>
    </source>
</reference>
<feature type="region of interest" description="Disordered" evidence="1">
    <location>
        <begin position="122"/>
        <end position="172"/>
    </location>
</feature>
<evidence type="ECO:0000313" key="3">
    <source>
        <dbReference type="Proteomes" id="UP000821866"/>
    </source>
</evidence>
<organism evidence="2 3">
    <name type="scientific">Rhipicephalus microplus</name>
    <name type="common">Cattle tick</name>
    <name type="synonym">Boophilus microplus</name>
    <dbReference type="NCBI Taxonomy" id="6941"/>
    <lineage>
        <taxon>Eukaryota</taxon>
        <taxon>Metazoa</taxon>
        <taxon>Ecdysozoa</taxon>
        <taxon>Arthropoda</taxon>
        <taxon>Chelicerata</taxon>
        <taxon>Arachnida</taxon>
        <taxon>Acari</taxon>
        <taxon>Parasitiformes</taxon>
        <taxon>Ixodida</taxon>
        <taxon>Ixodoidea</taxon>
        <taxon>Ixodidae</taxon>
        <taxon>Rhipicephalinae</taxon>
        <taxon>Rhipicephalus</taxon>
        <taxon>Boophilus</taxon>
    </lineage>
</organism>
<name>A0A9J6E3W5_RHIMP</name>
<accession>A0A9J6E3W5</accession>
<feature type="region of interest" description="Disordered" evidence="1">
    <location>
        <begin position="1"/>
        <end position="32"/>
    </location>
</feature>
<feature type="compositionally biased region" description="Basic and acidic residues" evidence="1">
    <location>
        <begin position="1"/>
        <end position="18"/>
    </location>
</feature>
<comment type="caution">
    <text evidence="2">The sequence shown here is derived from an EMBL/GenBank/DDBJ whole genome shotgun (WGS) entry which is preliminary data.</text>
</comment>
<dbReference type="EMBL" id="JABSTU010000006">
    <property type="protein sequence ID" value="KAH8029219.1"/>
    <property type="molecule type" value="Genomic_DNA"/>
</dbReference>
<protein>
    <submittedName>
        <fullName evidence="2">Uncharacterized protein</fullName>
    </submittedName>
</protein>
<dbReference type="Proteomes" id="UP000821866">
    <property type="component" value="Chromosome 4"/>
</dbReference>
<proteinExistence type="predicted"/>
<evidence type="ECO:0000256" key="1">
    <source>
        <dbReference type="SAM" id="MobiDB-lite"/>
    </source>
</evidence>
<gene>
    <name evidence="2" type="ORF">HPB51_023784</name>
</gene>
<evidence type="ECO:0000313" key="2">
    <source>
        <dbReference type="EMBL" id="KAH8029219.1"/>
    </source>
</evidence>